<organism evidence="1 2">
    <name type="scientific">Pseudomonas syringae pv. avii</name>
    <dbReference type="NCBI Taxonomy" id="663959"/>
    <lineage>
        <taxon>Bacteria</taxon>
        <taxon>Pseudomonadati</taxon>
        <taxon>Pseudomonadota</taxon>
        <taxon>Gammaproteobacteria</taxon>
        <taxon>Pseudomonadales</taxon>
        <taxon>Pseudomonadaceae</taxon>
        <taxon>Pseudomonas</taxon>
        <taxon>Pseudomonas syringae</taxon>
    </lineage>
</organism>
<sequence>MNLLANAQIPVRTNAAYKIQHDKVIIHRWPERRDRLVQLLGLGCQGQQRKCGGDVGRSCGGQRVPGALAITLGAGTALSADLLKRM</sequence>
<geneLocation type="plasmid" evidence="2">
    <name>pp2</name>
</geneLocation>
<evidence type="ECO:0000313" key="1">
    <source>
        <dbReference type="EMBL" id="SOS30660.1"/>
    </source>
</evidence>
<keyword evidence="2" id="KW-1185">Reference proteome</keyword>
<reference evidence="1 2" key="1">
    <citation type="submission" date="2017-11" db="EMBL/GenBank/DDBJ databases">
        <authorList>
            <person name="Blom J."/>
        </authorList>
    </citation>
    <scope>NUCLEOTIDE SEQUENCE [LARGE SCALE GENOMIC DNA]</scope>
    <source>
        <strain evidence="1 2">CFBP3846</strain>
        <plasmid evidence="2">pp2</plasmid>
    </source>
</reference>
<protein>
    <submittedName>
        <fullName evidence="1">Uncharacterized protein</fullName>
    </submittedName>
</protein>
<keyword evidence="1" id="KW-0614">Plasmid</keyword>
<evidence type="ECO:0000313" key="2">
    <source>
        <dbReference type="Proteomes" id="UP000239665"/>
    </source>
</evidence>
<gene>
    <name evidence="1" type="ORF">CFBP3846_P200070</name>
</gene>
<name>A0ABY1UFC2_PSESX</name>
<accession>A0ABY1UFC2</accession>
<dbReference type="EMBL" id="LT963404">
    <property type="protein sequence ID" value="SOS30660.1"/>
    <property type="molecule type" value="Genomic_DNA"/>
</dbReference>
<proteinExistence type="predicted"/>
<dbReference type="Proteomes" id="UP000239665">
    <property type="component" value="Plasmid PP2"/>
</dbReference>